<dbReference type="Gene3D" id="2.120.10.80">
    <property type="entry name" value="Kelch-type beta propeller"/>
    <property type="match status" value="1"/>
</dbReference>
<organism evidence="2 3">
    <name type="scientific">Arabis nemorensis</name>
    <dbReference type="NCBI Taxonomy" id="586526"/>
    <lineage>
        <taxon>Eukaryota</taxon>
        <taxon>Viridiplantae</taxon>
        <taxon>Streptophyta</taxon>
        <taxon>Embryophyta</taxon>
        <taxon>Tracheophyta</taxon>
        <taxon>Spermatophyta</taxon>
        <taxon>Magnoliopsida</taxon>
        <taxon>eudicotyledons</taxon>
        <taxon>Gunneridae</taxon>
        <taxon>Pentapetalae</taxon>
        <taxon>rosids</taxon>
        <taxon>malvids</taxon>
        <taxon>Brassicales</taxon>
        <taxon>Brassicaceae</taxon>
        <taxon>Arabideae</taxon>
        <taxon>Arabis</taxon>
    </lineage>
</organism>
<dbReference type="Proteomes" id="UP000489600">
    <property type="component" value="Unassembled WGS sequence"/>
</dbReference>
<dbReference type="PROSITE" id="PS50181">
    <property type="entry name" value="FBOX"/>
    <property type="match status" value="1"/>
</dbReference>
<gene>
    <name evidence="2" type="ORF">ANE_LOCUS9353</name>
</gene>
<dbReference type="OrthoDB" id="1077625at2759"/>
<accession>A0A565BB98</accession>
<dbReference type="SUPFAM" id="SSF81383">
    <property type="entry name" value="F-box domain"/>
    <property type="match status" value="1"/>
</dbReference>
<comment type="caution">
    <text evidence="2">The sequence shown here is derived from an EMBL/GenBank/DDBJ whole genome shotgun (WGS) entry which is preliminary data.</text>
</comment>
<dbReference type="InterPro" id="IPR050354">
    <property type="entry name" value="F-box/kelch-repeat_ARATH"/>
</dbReference>
<dbReference type="CDD" id="cd22152">
    <property type="entry name" value="F-box_AtAFR-like"/>
    <property type="match status" value="1"/>
</dbReference>
<dbReference type="Pfam" id="PF00646">
    <property type="entry name" value="F-box"/>
    <property type="match status" value="1"/>
</dbReference>
<dbReference type="Pfam" id="PF25210">
    <property type="entry name" value="Kelch_FKB95"/>
    <property type="match status" value="1"/>
</dbReference>
<evidence type="ECO:0000259" key="1">
    <source>
        <dbReference type="PROSITE" id="PS50181"/>
    </source>
</evidence>
<feature type="domain" description="F-box" evidence="1">
    <location>
        <begin position="11"/>
        <end position="59"/>
    </location>
</feature>
<protein>
    <recommendedName>
        <fullName evidence="1">F-box domain-containing protein</fullName>
    </recommendedName>
</protein>
<name>A0A565BB98_9BRAS</name>
<evidence type="ECO:0000313" key="2">
    <source>
        <dbReference type="EMBL" id="VVA98908.1"/>
    </source>
</evidence>
<dbReference type="InterPro" id="IPR015915">
    <property type="entry name" value="Kelch-typ_b-propeller"/>
</dbReference>
<dbReference type="PANTHER" id="PTHR24414:SF143">
    <property type="entry name" value="F-BOX DOMAIN-CONTAINING PROTEIN"/>
    <property type="match status" value="1"/>
</dbReference>
<dbReference type="AlphaFoldDB" id="A0A565BB98"/>
<dbReference type="EMBL" id="CABITT030000003">
    <property type="protein sequence ID" value="VVA98908.1"/>
    <property type="molecule type" value="Genomic_DNA"/>
</dbReference>
<dbReference type="PANTHER" id="PTHR24414">
    <property type="entry name" value="F-BOX/KELCH-REPEAT PROTEIN SKIP4"/>
    <property type="match status" value="1"/>
</dbReference>
<dbReference type="InterPro" id="IPR057499">
    <property type="entry name" value="Kelch_FKB95"/>
</dbReference>
<sequence>MAKKTKNVSSSSSLSSLPDEIVLDCLVRVPRSDYESVSSVSGRLRSLVRSPELQRLRSLLHKESVYVCFCEKDNYHDPTPTYLWFTLRQSKTAEYHLVPISFPCRKFMFRSSTVAVDSEIYFINEYPKPTELWILDTRSGKLRQGPIMRETPFAERSAVGVVDGKMYVTQALQNGSTREEVFDLKSQTWQVPGIAVPDDKVDIRLMMASCVTLEGKVYAMNNGSITVYNLREQGRKEKLEMPIDDRVKRICLADNLLFALFTKGGLMWLDTNLNLWRTVKGDVQPLHCMLYSGAMAEYYGKLLLFWTETETHTGDKVWCALIALARPGQEVCGTVEWSGVVATLPYVCRIQHCVVASD</sequence>
<proteinExistence type="predicted"/>
<reference evidence="2" key="1">
    <citation type="submission" date="2019-07" db="EMBL/GenBank/DDBJ databases">
        <authorList>
            <person name="Dittberner H."/>
        </authorList>
    </citation>
    <scope>NUCLEOTIDE SEQUENCE [LARGE SCALE GENOMIC DNA]</scope>
</reference>
<evidence type="ECO:0000313" key="3">
    <source>
        <dbReference type="Proteomes" id="UP000489600"/>
    </source>
</evidence>
<keyword evidence="3" id="KW-1185">Reference proteome</keyword>
<dbReference type="InterPro" id="IPR001810">
    <property type="entry name" value="F-box_dom"/>
</dbReference>
<dbReference type="InterPro" id="IPR036047">
    <property type="entry name" value="F-box-like_dom_sf"/>
</dbReference>
<dbReference type="SUPFAM" id="SSF117281">
    <property type="entry name" value="Kelch motif"/>
    <property type="match status" value="1"/>
</dbReference>